<dbReference type="Proteomes" id="UP001446871">
    <property type="component" value="Unassembled WGS sequence"/>
</dbReference>
<name>A0ABR1UK72_9PEZI</name>
<keyword evidence="4 9" id="KW-0863">Zinc-finger</keyword>
<evidence type="ECO:0000256" key="8">
    <source>
        <dbReference type="ARBA" id="ARBA00022840"/>
    </source>
</evidence>
<feature type="compositionally biased region" description="Polar residues" evidence="10">
    <location>
        <begin position="93"/>
        <end position="104"/>
    </location>
</feature>
<dbReference type="InterPro" id="IPR014001">
    <property type="entry name" value="Helicase_ATP-bd"/>
</dbReference>
<dbReference type="InterPro" id="IPR038718">
    <property type="entry name" value="SNF2-like_sf"/>
</dbReference>
<keyword evidence="6" id="KW-0347">Helicase</keyword>
<dbReference type="InterPro" id="IPR049730">
    <property type="entry name" value="SNF2/RAD54-like_C"/>
</dbReference>
<keyword evidence="2" id="KW-0479">Metal-binding</keyword>
<organism evidence="14 15">
    <name type="scientific">Apiospora saccharicola</name>
    <dbReference type="NCBI Taxonomy" id="335842"/>
    <lineage>
        <taxon>Eukaryota</taxon>
        <taxon>Fungi</taxon>
        <taxon>Dikarya</taxon>
        <taxon>Ascomycota</taxon>
        <taxon>Pezizomycotina</taxon>
        <taxon>Sordariomycetes</taxon>
        <taxon>Xylariomycetidae</taxon>
        <taxon>Amphisphaeriales</taxon>
        <taxon>Apiosporaceae</taxon>
        <taxon>Apiospora</taxon>
    </lineage>
</organism>
<feature type="domain" description="Helicase ATP-binding" evidence="12">
    <location>
        <begin position="403"/>
        <end position="579"/>
    </location>
</feature>
<proteinExistence type="inferred from homology"/>
<evidence type="ECO:0000313" key="15">
    <source>
        <dbReference type="Proteomes" id="UP001446871"/>
    </source>
</evidence>
<keyword evidence="7" id="KW-0862">Zinc</keyword>
<reference evidence="14 15" key="1">
    <citation type="submission" date="2023-01" db="EMBL/GenBank/DDBJ databases">
        <title>Analysis of 21 Apiospora genomes using comparative genomics revels a genus with tremendous synthesis potential of carbohydrate active enzymes and secondary metabolites.</title>
        <authorList>
            <person name="Sorensen T."/>
        </authorList>
    </citation>
    <scope>NUCLEOTIDE SEQUENCE [LARGE SCALE GENOMIC DNA]</scope>
    <source>
        <strain evidence="14 15">CBS 83171</strain>
    </source>
</reference>
<keyword evidence="3" id="KW-0547">Nucleotide-binding</keyword>
<dbReference type="SUPFAM" id="SSF57850">
    <property type="entry name" value="RING/U-box"/>
    <property type="match status" value="1"/>
</dbReference>
<dbReference type="PROSITE" id="PS51192">
    <property type="entry name" value="HELICASE_ATP_BIND_1"/>
    <property type="match status" value="1"/>
</dbReference>
<sequence>MERTVDNPLDYLPDHRTPDETVDPTMSNSDILHTDLASSAVAAKEKDHENSLFVPDRTTTLPEPDQPRIKQEVDVDGDNVEHNEDEEGIDDGSLQNVSTGTPQDENTEGGLPSSSSDNKESESSWAVAKGKTAMKFIFKNCATSKQPKQGSDVANIDEFKRLTKDLQKWTTTKTEYEAQLKLDPGDSVSKTMVEVCKTKIKEFEGKLGDVETGMQTEDLNKEASSDAVASGKAKPPPRKRRKVAKTEEELQKRKHKRLESNLDRKNAKNEGKRKSLYDEPVPATASSAERRGAKNEAAKINKRIRDLVSMPSSDDTIAAPKAEQSASVAHELSDATDQDEKSKILEEKAIKRDIVRLKAAAQALGDFCRAVDESNLADTRWEIDGVKSTLSHHQLLGIEWMLTKEKSDDHGGMNADDMGMGKTLQALACTVLRKPQKDKPEPTLIVVPSHAITTWTDQIKEHLDVERSFTYTIFQAKKNENMNTLEKFNIIFVSSMELIRTYKSMKVQQQTESPDGTSEEGGETTDEPAGMLFQMEFFRVIVDEAHCMKNPNSLTYHASYALKAKHRDMAIPIVHTGTLAIEQSRFQPQIKESGHQRERGATRKTDRCDYDQESDKIAGKVAWKAEAKDTEVVWIKQSEEESVLYQYLDNRTCQIAARYQQKAKEEVKSRNPRGISLYINLLNILRQASAHPFLLEKAMKTKMCGADIRKIQESLKGLGKTPLFKQLEVYIDEGGMKNFGTSRFGSELDLYGLLDLILDGIDDILCHACGTELTEPQKNQCGHPFCLCCIVAEVEEAREAGKAKAKCPTCKKPLHSWIPVEIPDSALSQEDEQANDEQFSAEDRAAFERHGVNLKEVAACKARKEAKERRNARRMSAKKGKDGKKLGNDYLNVQPSAKDTLEDTSNLFLEALDRDYPEPLTPSAKTTMVKSIVIDWQEEAPDDKIIIFTQFVQLGQILGRMLQAEGIQFLYYFGEMSKVQKDTAVKTFRTEKSAKVMIVSLKCGGTALNLQCANRVIMVDPWWNESIENQAFARVFRQGQKKKTYLRRILVKGTADERIYQMQLRKRANIDQTMNSQDYLRMLGSTTEDEDGNLITEADYDI</sequence>
<dbReference type="Pfam" id="PF00271">
    <property type="entry name" value="Helicase_C"/>
    <property type="match status" value="1"/>
</dbReference>
<dbReference type="Gene3D" id="3.30.40.10">
    <property type="entry name" value="Zinc/RING finger domain, C3HC4 (zinc finger)"/>
    <property type="match status" value="1"/>
</dbReference>
<evidence type="ECO:0000256" key="9">
    <source>
        <dbReference type="PROSITE-ProRule" id="PRU00175"/>
    </source>
</evidence>
<evidence type="ECO:0000259" key="13">
    <source>
        <dbReference type="PROSITE" id="PS51194"/>
    </source>
</evidence>
<evidence type="ECO:0000313" key="14">
    <source>
        <dbReference type="EMBL" id="KAK8059311.1"/>
    </source>
</evidence>
<evidence type="ECO:0000256" key="3">
    <source>
        <dbReference type="ARBA" id="ARBA00022741"/>
    </source>
</evidence>
<feature type="compositionally biased region" description="Acidic residues" evidence="10">
    <location>
        <begin position="74"/>
        <end position="90"/>
    </location>
</feature>
<dbReference type="InterPro" id="IPR001841">
    <property type="entry name" value="Znf_RING"/>
</dbReference>
<feature type="region of interest" description="Disordered" evidence="10">
    <location>
        <begin position="216"/>
        <end position="298"/>
    </location>
</feature>
<dbReference type="Gene3D" id="3.40.50.300">
    <property type="entry name" value="P-loop containing nucleotide triphosphate hydrolases"/>
    <property type="match status" value="1"/>
</dbReference>
<feature type="region of interest" description="Disordered" evidence="10">
    <location>
        <begin position="863"/>
        <end position="889"/>
    </location>
</feature>
<feature type="region of interest" description="Disordered" evidence="10">
    <location>
        <begin position="1"/>
        <end position="126"/>
    </location>
</feature>
<accession>A0ABR1UK72</accession>
<dbReference type="Pfam" id="PF00176">
    <property type="entry name" value="SNF2-rel_dom"/>
    <property type="match status" value="1"/>
</dbReference>
<feature type="compositionally biased region" description="Basic and acidic residues" evidence="10">
    <location>
        <begin position="288"/>
        <end position="298"/>
    </location>
</feature>
<dbReference type="InterPro" id="IPR017907">
    <property type="entry name" value="Znf_RING_CS"/>
</dbReference>
<keyword evidence="8" id="KW-0067">ATP-binding</keyword>
<keyword evidence="5" id="KW-0378">Hydrolase</keyword>
<evidence type="ECO:0000256" key="4">
    <source>
        <dbReference type="ARBA" id="ARBA00022771"/>
    </source>
</evidence>
<feature type="region of interest" description="Disordered" evidence="10">
    <location>
        <begin position="311"/>
        <end position="340"/>
    </location>
</feature>
<dbReference type="InterPro" id="IPR027417">
    <property type="entry name" value="P-loop_NTPase"/>
</dbReference>
<feature type="domain" description="Helicase C-terminal" evidence="13">
    <location>
        <begin position="928"/>
        <end position="1084"/>
    </location>
</feature>
<feature type="domain" description="RING-type" evidence="11">
    <location>
        <begin position="766"/>
        <end position="811"/>
    </location>
</feature>
<evidence type="ECO:0000259" key="12">
    <source>
        <dbReference type="PROSITE" id="PS51192"/>
    </source>
</evidence>
<evidence type="ECO:0000256" key="10">
    <source>
        <dbReference type="SAM" id="MobiDB-lite"/>
    </source>
</evidence>
<dbReference type="InterPro" id="IPR050628">
    <property type="entry name" value="SNF2_RAD54_helicase_TF"/>
</dbReference>
<dbReference type="InterPro" id="IPR001650">
    <property type="entry name" value="Helicase_C-like"/>
</dbReference>
<dbReference type="PROSITE" id="PS00518">
    <property type="entry name" value="ZF_RING_1"/>
    <property type="match status" value="1"/>
</dbReference>
<comment type="similarity">
    <text evidence="1">Belongs to the SNF2/RAD54 helicase family.</text>
</comment>
<dbReference type="PROSITE" id="PS51194">
    <property type="entry name" value="HELICASE_CTER"/>
    <property type="match status" value="1"/>
</dbReference>
<dbReference type="EMBL" id="JAQQWM010000006">
    <property type="protein sequence ID" value="KAK8059311.1"/>
    <property type="molecule type" value="Genomic_DNA"/>
</dbReference>
<dbReference type="PANTHER" id="PTHR45626:SF17">
    <property type="entry name" value="HELICASE-LIKE TRANSCRIPTION FACTOR"/>
    <property type="match status" value="1"/>
</dbReference>
<dbReference type="SMART" id="SM00487">
    <property type="entry name" value="DEXDc"/>
    <property type="match status" value="1"/>
</dbReference>
<dbReference type="SMART" id="SM00490">
    <property type="entry name" value="HELICc"/>
    <property type="match status" value="1"/>
</dbReference>
<protein>
    <submittedName>
        <fullName evidence="14">Helicase-like transcription factor</fullName>
    </submittedName>
</protein>
<dbReference type="SMART" id="SM00184">
    <property type="entry name" value="RING"/>
    <property type="match status" value="1"/>
</dbReference>
<dbReference type="Gene3D" id="3.40.50.10810">
    <property type="entry name" value="Tandem AAA-ATPase domain"/>
    <property type="match status" value="1"/>
</dbReference>
<evidence type="ECO:0000256" key="7">
    <source>
        <dbReference type="ARBA" id="ARBA00022833"/>
    </source>
</evidence>
<dbReference type="InterPro" id="IPR000330">
    <property type="entry name" value="SNF2_N"/>
</dbReference>
<evidence type="ECO:0000256" key="2">
    <source>
        <dbReference type="ARBA" id="ARBA00022723"/>
    </source>
</evidence>
<feature type="region of interest" description="Disordered" evidence="10">
    <location>
        <begin position="505"/>
        <end position="528"/>
    </location>
</feature>
<dbReference type="SUPFAM" id="SSF52540">
    <property type="entry name" value="P-loop containing nucleoside triphosphate hydrolases"/>
    <property type="match status" value="2"/>
</dbReference>
<evidence type="ECO:0000256" key="5">
    <source>
        <dbReference type="ARBA" id="ARBA00022801"/>
    </source>
</evidence>
<dbReference type="CDD" id="cd18793">
    <property type="entry name" value="SF2_C_SNF"/>
    <property type="match status" value="1"/>
</dbReference>
<comment type="caution">
    <text evidence="14">The sequence shown here is derived from an EMBL/GenBank/DDBJ whole genome shotgun (WGS) entry which is preliminary data.</text>
</comment>
<dbReference type="PROSITE" id="PS50089">
    <property type="entry name" value="ZF_RING_2"/>
    <property type="match status" value="1"/>
</dbReference>
<feature type="compositionally biased region" description="Basic and acidic residues" evidence="10">
    <location>
        <begin position="258"/>
        <end position="277"/>
    </location>
</feature>
<evidence type="ECO:0000256" key="6">
    <source>
        <dbReference type="ARBA" id="ARBA00022806"/>
    </source>
</evidence>
<feature type="compositionally biased region" description="Acidic residues" evidence="10">
    <location>
        <begin position="517"/>
        <end position="526"/>
    </location>
</feature>
<evidence type="ECO:0000259" key="11">
    <source>
        <dbReference type="PROSITE" id="PS50089"/>
    </source>
</evidence>
<dbReference type="PANTHER" id="PTHR45626">
    <property type="entry name" value="TRANSCRIPTION TERMINATION FACTOR 2-RELATED"/>
    <property type="match status" value="1"/>
</dbReference>
<gene>
    <name evidence="14" type="ORF">PG996_009241</name>
</gene>
<dbReference type="InterPro" id="IPR013083">
    <property type="entry name" value="Znf_RING/FYVE/PHD"/>
</dbReference>
<keyword evidence="15" id="KW-1185">Reference proteome</keyword>
<evidence type="ECO:0000256" key="1">
    <source>
        <dbReference type="ARBA" id="ARBA00007025"/>
    </source>
</evidence>